<dbReference type="GeneID" id="85230693"/>
<evidence type="ECO:0000313" key="3">
    <source>
        <dbReference type="EMBL" id="WOF17159.1"/>
    </source>
</evidence>
<dbReference type="SMART" id="SM00529">
    <property type="entry name" value="HTH_DTXR"/>
    <property type="match status" value="1"/>
</dbReference>
<dbReference type="Gene3D" id="1.10.10.10">
    <property type="entry name" value="Winged helix-like DNA-binding domain superfamily/Winged helix DNA-binding domain"/>
    <property type="match status" value="1"/>
</dbReference>
<accession>A0AA97I568</accession>
<proteinExistence type="predicted"/>
<dbReference type="InterPro" id="IPR022689">
    <property type="entry name" value="Iron_dep_repressor"/>
</dbReference>
<sequence>MQQSEYEDYLEAIINNSFDSLSVESVRNLAAALNKGEEEITDDLHSLEEMGFLTIKADGSLNLTPEGIKTGNCIIKKHRVLECFLTEMLGVEPETASKEACELEHSASEDTIKRLKNYLNRPGPCRHRFHGGFEERDSCDMHPLTDFAEEDIVKVLCTMGGYRRTNRLNDLGVIPDEKIKITRKLANGSMVVIIKGCEVALSPEIAKSVFVSKEK</sequence>
<dbReference type="RefSeq" id="WP_317136617.1">
    <property type="nucleotide sequence ID" value="NZ_CP043875.1"/>
</dbReference>
<dbReference type="GO" id="GO:0046914">
    <property type="term" value="F:transition metal ion binding"/>
    <property type="evidence" value="ECO:0007669"/>
    <property type="project" value="InterPro"/>
</dbReference>
<keyword evidence="1" id="KW-0408">Iron</keyword>
<dbReference type="GO" id="GO:0003700">
    <property type="term" value="F:DNA-binding transcription factor activity"/>
    <property type="evidence" value="ECO:0007669"/>
    <property type="project" value="InterPro"/>
</dbReference>
<gene>
    <name evidence="3" type="ORF">F1737_10950</name>
</gene>
<reference evidence="3 4" key="1">
    <citation type="submission" date="2019-09" db="EMBL/GenBank/DDBJ databases">
        <title>The complete genome of Methanoplanus sp. FWC-SCC4.</title>
        <authorList>
            <person name="Chen S.-C."/>
            <person name="Zhou Y.-Z."/>
            <person name="Lai M.-C."/>
        </authorList>
    </citation>
    <scope>NUCLEOTIDE SEQUENCE [LARGE SCALE GENOMIC DNA]</scope>
    <source>
        <strain evidence="3 4">FWC-SCC4</strain>
    </source>
</reference>
<dbReference type="Proteomes" id="UP001301797">
    <property type="component" value="Chromosome"/>
</dbReference>
<name>A0AA97I568_9EURY</name>
<evidence type="ECO:0000259" key="2">
    <source>
        <dbReference type="SMART" id="SM00899"/>
    </source>
</evidence>
<dbReference type="InterPro" id="IPR038157">
    <property type="entry name" value="FeoA_core_dom"/>
</dbReference>
<dbReference type="InterPro" id="IPR008988">
    <property type="entry name" value="Transcriptional_repressor_C"/>
</dbReference>
<dbReference type="InterPro" id="IPR036388">
    <property type="entry name" value="WH-like_DNA-bd_sf"/>
</dbReference>
<dbReference type="InterPro" id="IPR050536">
    <property type="entry name" value="DtxR_MntR_Metal-Reg"/>
</dbReference>
<feature type="domain" description="Ferrous iron transporter FeoA-like" evidence="2">
    <location>
        <begin position="142"/>
        <end position="213"/>
    </location>
</feature>
<protein>
    <submittedName>
        <fullName evidence="3">Metal-dependent transcriptional regulator</fullName>
    </submittedName>
</protein>
<dbReference type="GO" id="GO:0046983">
    <property type="term" value="F:protein dimerization activity"/>
    <property type="evidence" value="ECO:0007669"/>
    <property type="project" value="InterPro"/>
</dbReference>
<dbReference type="Pfam" id="PF04023">
    <property type="entry name" value="FeoA"/>
    <property type="match status" value="1"/>
</dbReference>
<dbReference type="SUPFAM" id="SSF50037">
    <property type="entry name" value="C-terminal domain of transcriptional repressors"/>
    <property type="match status" value="1"/>
</dbReference>
<dbReference type="InterPro" id="IPR007167">
    <property type="entry name" value="Fe-transptr_FeoA-like"/>
</dbReference>
<dbReference type="KEGG" id="mefw:F1737_10950"/>
<evidence type="ECO:0000313" key="4">
    <source>
        <dbReference type="Proteomes" id="UP001301797"/>
    </source>
</evidence>
<dbReference type="SUPFAM" id="SSF47979">
    <property type="entry name" value="Iron-dependent repressor protein, dimerization domain"/>
    <property type="match status" value="1"/>
</dbReference>
<dbReference type="SMART" id="SM00899">
    <property type="entry name" value="FeoA"/>
    <property type="match status" value="1"/>
</dbReference>
<evidence type="ECO:0000256" key="1">
    <source>
        <dbReference type="ARBA" id="ARBA00023004"/>
    </source>
</evidence>
<dbReference type="EMBL" id="CP043875">
    <property type="protein sequence ID" value="WOF17159.1"/>
    <property type="molecule type" value="Genomic_DNA"/>
</dbReference>
<dbReference type="PANTHER" id="PTHR33238:SF7">
    <property type="entry name" value="IRON-DEPENDENT TRANSCRIPTIONAL REGULATOR"/>
    <property type="match status" value="1"/>
</dbReference>
<organism evidence="3 4">
    <name type="scientific">Methanochimaera problematica</name>
    <dbReference type="NCBI Taxonomy" id="2609417"/>
    <lineage>
        <taxon>Archaea</taxon>
        <taxon>Methanobacteriati</taxon>
        <taxon>Methanobacteriota</taxon>
        <taxon>Stenosarchaea group</taxon>
        <taxon>Methanomicrobia</taxon>
        <taxon>Methanomicrobiales</taxon>
        <taxon>Methanomicrobiaceae</taxon>
        <taxon>Methanochimaera</taxon>
    </lineage>
</organism>
<dbReference type="Pfam" id="PF02742">
    <property type="entry name" value="Fe_dep_repr_C"/>
    <property type="match status" value="1"/>
</dbReference>
<keyword evidence="4" id="KW-1185">Reference proteome</keyword>
<dbReference type="PANTHER" id="PTHR33238">
    <property type="entry name" value="IRON (METAL) DEPENDENT REPRESSOR, DTXR FAMILY"/>
    <property type="match status" value="1"/>
</dbReference>
<dbReference type="InterPro" id="IPR001367">
    <property type="entry name" value="Fe_dep_repressor"/>
</dbReference>
<dbReference type="Gene3D" id="2.30.30.90">
    <property type="match status" value="1"/>
</dbReference>
<dbReference type="AlphaFoldDB" id="A0AA97I568"/>
<dbReference type="InterPro" id="IPR036421">
    <property type="entry name" value="Fe_dep_repressor_sf"/>
</dbReference>